<evidence type="ECO:0000313" key="2">
    <source>
        <dbReference type="EMBL" id="SBQ45043.1"/>
    </source>
</evidence>
<sequence>HHNSSTPLQPCSHLNTTPLAVREPDAEEDSHRHSDYHSVTLTLVIMKFFETRMLLHIQNYLPQTLTPIS</sequence>
<evidence type="ECO:0000256" key="1">
    <source>
        <dbReference type="SAM" id="MobiDB-lite"/>
    </source>
</evidence>
<gene>
    <name evidence="2" type="primary">Nfu_g_1_023765</name>
</gene>
<reference evidence="2" key="2">
    <citation type="submission" date="2016-06" db="EMBL/GenBank/DDBJ databases">
        <title>The genome of a short-lived fish provides insights into sex chromosome evolution and the genetic control of aging.</title>
        <authorList>
            <person name="Reichwald K."/>
            <person name="Felder M."/>
            <person name="Petzold A."/>
            <person name="Koch P."/>
            <person name="Groth M."/>
            <person name="Platzer M."/>
        </authorList>
    </citation>
    <scope>NUCLEOTIDE SEQUENCE</scope>
    <source>
        <tissue evidence="2">Brain</tissue>
    </source>
</reference>
<reference evidence="2" key="1">
    <citation type="submission" date="2016-05" db="EMBL/GenBank/DDBJ databases">
        <authorList>
            <person name="Lavstsen T."/>
            <person name="Jespersen J.S."/>
        </authorList>
    </citation>
    <scope>NUCLEOTIDE SEQUENCE</scope>
    <source>
        <tissue evidence="2">Brain</tissue>
    </source>
</reference>
<accession>A0A1A8EFU7</accession>
<feature type="non-terminal residue" evidence="2">
    <location>
        <position position="1"/>
    </location>
</feature>
<organism evidence="2">
    <name type="scientific">Nothobranchius kadleci</name>
    <name type="common">African annual killifish</name>
    <dbReference type="NCBI Taxonomy" id="1051664"/>
    <lineage>
        <taxon>Eukaryota</taxon>
        <taxon>Metazoa</taxon>
        <taxon>Chordata</taxon>
        <taxon>Craniata</taxon>
        <taxon>Vertebrata</taxon>
        <taxon>Euteleostomi</taxon>
        <taxon>Actinopterygii</taxon>
        <taxon>Neopterygii</taxon>
        <taxon>Teleostei</taxon>
        <taxon>Neoteleostei</taxon>
        <taxon>Acanthomorphata</taxon>
        <taxon>Ovalentaria</taxon>
        <taxon>Atherinomorphae</taxon>
        <taxon>Cyprinodontiformes</taxon>
        <taxon>Nothobranchiidae</taxon>
        <taxon>Nothobranchius</taxon>
    </lineage>
</organism>
<name>A0A1A8EFU7_NOTKA</name>
<dbReference type="AlphaFoldDB" id="A0A1A8EFU7"/>
<feature type="compositionally biased region" description="Polar residues" evidence="1">
    <location>
        <begin position="1"/>
        <end position="18"/>
    </location>
</feature>
<protein>
    <submittedName>
        <fullName evidence="2">Uncharacterized protein</fullName>
    </submittedName>
</protein>
<feature type="non-terminal residue" evidence="2">
    <location>
        <position position="69"/>
    </location>
</feature>
<proteinExistence type="predicted"/>
<dbReference type="EMBL" id="HAEA01016562">
    <property type="protein sequence ID" value="SBQ45043.1"/>
    <property type="molecule type" value="Transcribed_RNA"/>
</dbReference>
<feature type="region of interest" description="Disordered" evidence="1">
    <location>
        <begin position="1"/>
        <end position="33"/>
    </location>
</feature>